<dbReference type="PANTHER" id="PTHR39159">
    <property type="match status" value="1"/>
</dbReference>
<evidence type="ECO:0000313" key="10">
    <source>
        <dbReference type="Proteomes" id="UP000250179"/>
    </source>
</evidence>
<sequence length="471" mass="54393">MSTDTGVSVRVRGIYSTALTKLLLDRGFRISQPSQRIAERLGIEKTYDEFDVDIYDKRDHHGVILVGNQVEKVKAVFEEEFIDVLFRRLPYQLYGIYKGLVVKKDERYVYVDIGSAIGTIPIDEGRHLGEGDEVLVQVKKHNLLPHLSTTLTIPGDYAVLIPKPLGSQRHVKISRKIRENSERERLRILGLSIDMGEWGILWRTAAAYKDWNTLKDEIIRLSKIADRLKKADRYSAPEQIVEGRNIYEVEFGGGAKKKLDEIRNRAVPTVEGHHQLKAYDIEFSFAVEIAEGILSKIPSQRLRINQGFWEALIDSKGPKRGWLFFLEHNKPDGQRYKLGPGEVLEVSLNPLKVTIKRNLKPGKFYDGLDLPIEVGDYAITEIEAGKWWFVHRYYDRNGNLKGEYYNINTPIEIYPDRARYIDLEIDIVKWPDGKKEIIDKDKLKEHYEDGIIGEKLYRAVLKITQEVFDRV</sequence>
<keyword evidence="2 6" id="KW-0540">Nuclease</keyword>
<comment type="similarity">
    <text evidence="6">Belongs to the FAU-1 family.</text>
</comment>
<evidence type="ECO:0000259" key="8">
    <source>
        <dbReference type="Pfam" id="PF10150"/>
    </source>
</evidence>
<keyword evidence="1 6" id="KW-0698">rRNA processing</keyword>
<evidence type="ECO:0000256" key="4">
    <source>
        <dbReference type="ARBA" id="ARBA00022801"/>
    </source>
</evidence>
<feature type="domain" description="RNA-binding protein AU-1/Ribonuclease E/G" evidence="8">
    <location>
        <begin position="152"/>
        <end position="251"/>
    </location>
</feature>
<evidence type="ECO:0000256" key="6">
    <source>
        <dbReference type="HAMAP-Rule" id="MF_01910"/>
    </source>
</evidence>
<dbReference type="PIRSF" id="PIRSF018644">
    <property type="entry name" value="RNA-binding_FAU-1"/>
    <property type="match status" value="1"/>
</dbReference>
<dbReference type="AlphaFoldDB" id="A0A2Z2M701"/>
<dbReference type="Gene3D" id="2.40.380.10">
    <property type="entry name" value="FomD-like"/>
    <property type="match status" value="1"/>
</dbReference>
<dbReference type="Pfam" id="PF04167">
    <property type="entry name" value="DUF402"/>
    <property type="match status" value="1"/>
</dbReference>
<dbReference type="InterPro" id="IPR035930">
    <property type="entry name" value="FomD-like_sf"/>
</dbReference>
<evidence type="ECO:0000259" key="7">
    <source>
        <dbReference type="Pfam" id="PF04167"/>
    </source>
</evidence>
<name>A0A2Z2M701_THEPR</name>
<accession>A0A2Z2M701</accession>
<gene>
    <name evidence="6" type="primary">fau-1</name>
    <name evidence="9" type="ORF">A3L09_02135</name>
</gene>
<keyword evidence="10" id="KW-1185">Reference proteome</keyword>
<evidence type="ECO:0000256" key="5">
    <source>
        <dbReference type="ARBA" id="ARBA00022884"/>
    </source>
</evidence>
<protein>
    <recommendedName>
        <fullName evidence="6">Probable ribonuclease FAU-1</fullName>
        <ecNumber evidence="6">3.1.26.-</ecNumber>
    </recommendedName>
    <alternativeName>
        <fullName evidence="6">RNA-binding protein FAU-1</fullName>
    </alternativeName>
</protein>
<dbReference type="InterPro" id="IPR019307">
    <property type="entry name" value="RNA-bd_AU-1/RNase_E/G"/>
</dbReference>
<dbReference type="GO" id="GO:0016891">
    <property type="term" value="F:RNA endonuclease activity producing 5'-phosphomonoesters, hydrolytic mechanism"/>
    <property type="evidence" value="ECO:0007669"/>
    <property type="project" value="UniProtKB-UniRule"/>
</dbReference>
<dbReference type="InterPro" id="IPR016730">
    <property type="entry name" value="RNA-bd_FAU-1"/>
</dbReference>
<evidence type="ECO:0000256" key="3">
    <source>
        <dbReference type="ARBA" id="ARBA00022759"/>
    </source>
</evidence>
<reference evidence="9 10" key="1">
    <citation type="submission" date="2016-03" db="EMBL/GenBank/DDBJ databases">
        <title>Complete genome sequence of Thermococcus profundus strain DT5432.</title>
        <authorList>
            <person name="Oger P.M."/>
        </authorList>
    </citation>
    <scope>NUCLEOTIDE SEQUENCE [LARGE SCALE GENOMIC DNA]</scope>
    <source>
        <strain evidence="9 10">DT 5432</strain>
    </source>
</reference>
<keyword evidence="4 6" id="KW-0378">Hydrolase</keyword>
<dbReference type="GO" id="GO:0035925">
    <property type="term" value="F:mRNA 3'-UTR AU-rich region binding"/>
    <property type="evidence" value="ECO:0007669"/>
    <property type="project" value="UniProtKB-UniRule"/>
</dbReference>
<dbReference type="Proteomes" id="UP000250179">
    <property type="component" value="Chromosome"/>
</dbReference>
<dbReference type="GeneID" id="33319171"/>
<dbReference type="GO" id="GO:0006364">
    <property type="term" value="P:rRNA processing"/>
    <property type="evidence" value="ECO:0007669"/>
    <property type="project" value="UniProtKB-UniRule"/>
</dbReference>
<organism evidence="9 10">
    <name type="scientific">Thermococcus profundus</name>
    <dbReference type="NCBI Taxonomy" id="49899"/>
    <lineage>
        <taxon>Archaea</taxon>
        <taxon>Methanobacteriati</taxon>
        <taxon>Methanobacteriota</taxon>
        <taxon>Thermococci</taxon>
        <taxon>Thermococcales</taxon>
        <taxon>Thermococcaceae</taxon>
        <taxon>Thermococcus</taxon>
    </lineage>
</organism>
<dbReference type="Pfam" id="PF10150">
    <property type="entry name" value="RNase_E_G"/>
    <property type="match status" value="1"/>
</dbReference>
<evidence type="ECO:0000256" key="2">
    <source>
        <dbReference type="ARBA" id="ARBA00022722"/>
    </source>
</evidence>
<dbReference type="InterPro" id="IPR050212">
    <property type="entry name" value="Ntdp-like"/>
</dbReference>
<dbReference type="InterPro" id="IPR007295">
    <property type="entry name" value="DUF402"/>
</dbReference>
<evidence type="ECO:0000256" key="1">
    <source>
        <dbReference type="ARBA" id="ARBA00022552"/>
    </source>
</evidence>
<dbReference type="HAMAP" id="MF_01910">
    <property type="entry name" value="RNA_binding_AU_1"/>
    <property type="match status" value="1"/>
</dbReference>
<dbReference type="PANTHER" id="PTHR39159:SF1">
    <property type="entry name" value="UPF0374 PROTEIN YGAC"/>
    <property type="match status" value="1"/>
</dbReference>
<dbReference type="KEGG" id="tprf:A3L09_02135"/>
<dbReference type="RefSeq" id="WP_088857416.1">
    <property type="nucleotide sequence ID" value="NZ_CP014862.1"/>
</dbReference>
<dbReference type="OrthoDB" id="84798at2157"/>
<comment type="function">
    <text evidence="6">Probable RNase involved in rRNA stability through maturation and/or degradation of precursor rRNAs. Binds to RNA in loop regions with AU-rich sequences.</text>
</comment>
<keyword evidence="3 6" id="KW-0255">Endonuclease</keyword>
<evidence type="ECO:0000313" key="9">
    <source>
        <dbReference type="EMBL" id="ASJ02150.1"/>
    </source>
</evidence>
<keyword evidence="5 6" id="KW-0694">RNA-binding</keyword>
<dbReference type="EC" id="3.1.26.-" evidence="6"/>
<dbReference type="SUPFAM" id="SSF159234">
    <property type="entry name" value="FomD-like"/>
    <property type="match status" value="1"/>
</dbReference>
<proteinExistence type="inferred from homology"/>
<dbReference type="EMBL" id="CP014862">
    <property type="protein sequence ID" value="ASJ02150.1"/>
    <property type="molecule type" value="Genomic_DNA"/>
</dbReference>
<feature type="domain" description="DUF402" evidence="7">
    <location>
        <begin position="332"/>
        <end position="470"/>
    </location>
</feature>